<name>A0AAE1CXY2_9GAST</name>
<organism evidence="2 3">
    <name type="scientific">Elysia crispata</name>
    <name type="common">lettuce slug</name>
    <dbReference type="NCBI Taxonomy" id="231223"/>
    <lineage>
        <taxon>Eukaryota</taxon>
        <taxon>Metazoa</taxon>
        <taxon>Spiralia</taxon>
        <taxon>Lophotrochozoa</taxon>
        <taxon>Mollusca</taxon>
        <taxon>Gastropoda</taxon>
        <taxon>Heterobranchia</taxon>
        <taxon>Euthyneura</taxon>
        <taxon>Panpulmonata</taxon>
        <taxon>Sacoglossa</taxon>
        <taxon>Placobranchoidea</taxon>
        <taxon>Plakobranchidae</taxon>
        <taxon>Elysia</taxon>
    </lineage>
</organism>
<feature type="region of interest" description="Disordered" evidence="1">
    <location>
        <begin position="113"/>
        <end position="132"/>
    </location>
</feature>
<dbReference type="AlphaFoldDB" id="A0AAE1CXY2"/>
<protein>
    <submittedName>
        <fullName evidence="2">Uncharacterized protein</fullName>
    </submittedName>
</protein>
<dbReference type="EMBL" id="JAWDGP010006330">
    <property type="protein sequence ID" value="KAK3742933.1"/>
    <property type="molecule type" value="Genomic_DNA"/>
</dbReference>
<keyword evidence="3" id="KW-1185">Reference proteome</keyword>
<accession>A0AAE1CXY2</accession>
<sequence>MTSVRVGVSRDHPWKLDEITRGQHEICPLLLTKMVAVTSSEAVAVYNGTHWNPLEHNGNLRTKSLREAANFVSTHDTLSILHSQLRRNFTSKIPDAEKKPRDLNLSRITDHVSTHSHLPTHPSPTFSARPGADQSPSVMLSSFSIKLRLNLVPYCYCTVYLFTDTSLAACLNI</sequence>
<dbReference type="Proteomes" id="UP001283361">
    <property type="component" value="Unassembled WGS sequence"/>
</dbReference>
<comment type="caution">
    <text evidence="2">The sequence shown here is derived from an EMBL/GenBank/DDBJ whole genome shotgun (WGS) entry which is preliminary data.</text>
</comment>
<proteinExistence type="predicted"/>
<evidence type="ECO:0000313" key="2">
    <source>
        <dbReference type="EMBL" id="KAK3742933.1"/>
    </source>
</evidence>
<evidence type="ECO:0000256" key="1">
    <source>
        <dbReference type="SAM" id="MobiDB-lite"/>
    </source>
</evidence>
<evidence type="ECO:0000313" key="3">
    <source>
        <dbReference type="Proteomes" id="UP001283361"/>
    </source>
</evidence>
<reference evidence="2" key="1">
    <citation type="journal article" date="2023" name="G3 (Bethesda)">
        <title>A reference genome for the long-term kleptoplast-retaining sea slug Elysia crispata morphotype clarki.</title>
        <authorList>
            <person name="Eastman K.E."/>
            <person name="Pendleton A.L."/>
            <person name="Shaikh M.A."/>
            <person name="Suttiyut T."/>
            <person name="Ogas R."/>
            <person name="Tomko P."/>
            <person name="Gavelis G."/>
            <person name="Widhalm J.R."/>
            <person name="Wisecaver J.H."/>
        </authorList>
    </citation>
    <scope>NUCLEOTIDE SEQUENCE</scope>
    <source>
        <strain evidence="2">ECLA1</strain>
    </source>
</reference>
<gene>
    <name evidence="2" type="ORF">RRG08_062152</name>
</gene>